<feature type="region of interest" description="Disordered" evidence="1">
    <location>
        <begin position="115"/>
        <end position="136"/>
    </location>
</feature>
<evidence type="ECO:0000313" key="3">
    <source>
        <dbReference type="Proteomes" id="UP000295733"/>
    </source>
</evidence>
<accession>A0A4R2NHI6</accession>
<proteinExistence type="predicted"/>
<dbReference type="AlphaFoldDB" id="A0A4R2NHI6"/>
<name>A0A4R2NHI6_RHOAD</name>
<sequence length="308" mass="33241">MADFIEMNMSDAPSADQLAQWQQELEARNPNRPDPNAVKADIIIAQKGEIRLRGGQIESLTDYRARTAYVPSQLRPGHVMIPGFGETTIDAAIAGGLLPQGWTPEQGFEQPVAGTEKANAAGDQNDTEDKAASRTEAEWQAAADQAGQILQGADQALGSHVVDRALHDAADHGEIPTAEGMPEGVTEEMVAKVYAGYVAQSEATLSGVGASIATLSETLTDEELRQARHAAIQNDADHMKELGRIAVERLAKMPQTDPEGFLEMVEGMTPAERKMIRQDRLSKEWRITVPGHPEVSFGAAVRMGLVRV</sequence>
<dbReference type="Proteomes" id="UP000295733">
    <property type="component" value="Unassembled WGS sequence"/>
</dbReference>
<evidence type="ECO:0000313" key="2">
    <source>
        <dbReference type="EMBL" id="TCP20883.1"/>
    </source>
</evidence>
<dbReference type="EMBL" id="SLXL01000015">
    <property type="protein sequence ID" value="TCP20883.1"/>
    <property type="molecule type" value="Genomic_DNA"/>
</dbReference>
<feature type="compositionally biased region" description="Basic and acidic residues" evidence="1">
    <location>
        <begin position="127"/>
        <end position="136"/>
    </location>
</feature>
<dbReference type="RefSeq" id="WP_132605378.1">
    <property type="nucleotide sequence ID" value="NZ_NRRP01000054.1"/>
</dbReference>
<reference evidence="2 3" key="1">
    <citation type="submission" date="2019-03" db="EMBL/GenBank/DDBJ databases">
        <title>Genomic Encyclopedia of Type Strains, Phase IV (KMG-IV): sequencing the most valuable type-strain genomes for metagenomic binning, comparative biology and taxonomic classification.</title>
        <authorList>
            <person name="Goeker M."/>
        </authorList>
    </citation>
    <scope>NUCLEOTIDE SEQUENCE [LARGE SCALE GENOMIC DNA]</scope>
    <source>
        <strain evidence="2 3">DSM 2781</strain>
    </source>
</reference>
<comment type="caution">
    <text evidence="2">The sequence shown here is derived from an EMBL/GenBank/DDBJ whole genome shotgun (WGS) entry which is preliminary data.</text>
</comment>
<dbReference type="OrthoDB" id="8069153at2"/>
<gene>
    <name evidence="2" type="ORF">EV656_1152</name>
</gene>
<protein>
    <submittedName>
        <fullName evidence="2">Uncharacterized protein</fullName>
    </submittedName>
</protein>
<keyword evidence="3" id="KW-1185">Reference proteome</keyword>
<evidence type="ECO:0000256" key="1">
    <source>
        <dbReference type="SAM" id="MobiDB-lite"/>
    </source>
</evidence>
<organism evidence="2 3">
    <name type="scientific">Rhodovulum adriaticum</name>
    <name type="common">Rhodopseudomonas adriatica</name>
    <dbReference type="NCBI Taxonomy" id="35804"/>
    <lineage>
        <taxon>Bacteria</taxon>
        <taxon>Pseudomonadati</taxon>
        <taxon>Pseudomonadota</taxon>
        <taxon>Alphaproteobacteria</taxon>
        <taxon>Rhodobacterales</taxon>
        <taxon>Paracoccaceae</taxon>
        <taxon>Rhodovulum</taxon>
    </lineage>
</organism>